<dbReference type="Pfam" id="PF19736">
    <property type="entry name" value="DUF6226"/>
    <property type="match status" value="1"/>
</dbReference>
<sequence>MQSTFDVDVEQTRSAAMDLINVPDDVVQTVRIVPRNPDAAPLAFVLTGFPTVHLHAGLLQDFHFPSCACDACDEDLTSTAEDLEWTVRTIVAGGYSERFSPLARPLDQVQA</sequence>
<dbReference type="AlphaFoldDB" id="A0A5B0ECW9"/>
<reference evidence="1 2" key="1">
    <citation type="submission" date="2019-07" db="EMBL/GenBank/DDBJ databases">
        <title>Analysis of the biochemical properties, biological activity and biotechnological potential of siderophores and biosurfactants produced by Antarctic psychrotolerant bacteria.</title>
        <authorList>
            <person name="Styczynski M."/>
            <person name="Krucon T."/>
            <person name="Decewicz P."/>
            <person name="Dziewit L."/>
        </authorList>
    </citation>
    <scope>NUCLEOTIDE SEQUENCE [LARGE SCALE GENOMIC DNA]</scope>
    <source>
        <strain evidence="1 2">ANT_H27</strain>
    </source>
</reference>
<dbReference type="InterPro" id="IPR045773">
    <property type="entry name" value="DUF6226"/>
</dbReference>
<gene>
    <name evidence="1" type="ORF">FQ154_10495</name>
</gene>
<name>A0A5B0ECW9_9MICC</name>
<evidence type="ECO:0000313" key="2">
    <source>
        <dbReference type="Proteomes" id="UP000323856"/>
    </source>
</evidence>
<dbReference type="Proteomes" id="UP000323856">
    <property type="component" value="Unassembled WGS sequence"/>
</dbReference>
<protein>
    <submittedName>
        <fullName evidence="1">Uncharacterized protein</fullName>
    </submittedName>
</protein>
<dbReference type="EMBL" id="VOBL01000009">
    <property type="protein sequence ID" value="KAA0976578.1"/>
    <property type="molecule type" value="Genomic_DNA"/>
</dbReference>
<proteinExistence type="predicted"/>
<evidence type="ECO:0000313" key="1">
    <source>
        <dbReference type="EMBL" id="KAA0976578.1"/>
    </source>
</evidence>
<comment type="caution">
    <text evidence="1">The sequence shown here is derived from an EMBL/GenBank/DDBJ whole genome shotgun (WGS) entry which is preliminary data.</text>
</comment>
<dbReference type="OrthoDB" id="3290597at2"/>
<organism evidence="1 2">
    <name type="scientific">Paeniglutamicibacter gangotriensis</name>
    <dbReference type="NCBI Taxonomy" id="254787"/>
    <lineage>
        <taxon>Bacteria</taxon>
        <taxon>Bacillati</taxon>
        <taxon>Actinomycetota</taxon>
        <taxon>Actinomycetes</taxon>
        <taxon>Micrococcales</taxon>
        <taxon>Micrococcaceae</taxon>
        <taxon>Paeniglutamicibacter</taxon>
    </lineage>
</organism>
<accession>A0A5B0ECW9</accession>